<protein>
    <recommendedName>
        <fullName evidence="3">Tetratricopeptide repeat protein</fullName>
    </recommendedName>
</protein>
<evidence type="ECO:0000313" key="2">
    <source>
        <dbReference type="Proteomes" id="UP000689195"/>
    </source>
</evidence>
<organism evidence="1 2">
    <name type="scientific">Paramecium pentaurelia</name>
    <dbReference type="NCBI Taxonomy" id="43138"/>
    <lineage>
        <taxon>Eukaryota</taxon>
        <taxon>Sar</taxon>
        <taxon>Alveolata</taxon>
        <taxon>Ciliophora</taxon>
        <taxon>Intramacronucleata</taxon>
        <taxon>Oligohymenophorea</taxon>
        <taxon>Peniculida</taxon>
        <taxon>Parameciidae</taxon>
        <taxon>Paramecium</taxon>
    </lineage>
</organism>
<dbReference type="AlphaFoldDB" id="A0A8S1UMB2"/>
<evidence type="ECO:0008006" key="3">
    <source>
        <dbReference type="Google" id="ProtNLM"/>
    </source>
</evidence>
<sequence length="327" mass="38937">MEMIKGDLLQFKLKKIQMFLCQNLEHEGSSIISFCLSAGCQEPKQQFSANCLINPQKHQNCRIDCKPFDKIKTLLDLILYKLDKMLEQTDQKFELLKLEYEKTIKIIQKEQQRFQEIVKNLKEQKYKEFLDNIGKIKNWNITVKSTQFEQEIIDLWLKQGIELINQKEYQSAFVKFWKVLKEDANNFLAQFYQFIIQQKQGNNNYKSFQLLRELQIKYPNFQEQALFTVKEKLRIKSNNIAALILKVYCMIYLDEKEKKQDIYQSIMIYCDTILGLDKSIVCALWMKIKSLCEQKKYQQAIMSAEEGLMLNNNNCHLHCIKAEKQQL</sequence>
<keyword evidence="2" id="KW-1185">Reference proteome</keyword>
<evidence type="ECO:0000313" key="1">
    <source>
        <dbReference type="EMBL" id="CAD8165534.1"/>
    </source>
</evidence>
<name>A0A8S1UMB2_9CILI</name>
<gene>
    <name evidence="1" type="ORF">PPENT_87.1.T0420267</name>
</gene>
<comment type="caution">
    <text evidence="1">The sequence shown here is derived from an EMBL/GenBank/DDBJ whole genome shotgun (WGS) entry which is preliminary data.</text>
</comment>
<proteinExistence type="predicted"/>
<dbReference type="Proteomes" id="UP000689195">
    <property type="component" value="Unassembled WGS sequence"/>
</dbReference>
<dbReference type="EMBL" id="CAJJDO010000042">
    <property type="protein sequence ID" value="CAD8165534.1"/>
    <property type="molecule type" value="Genomic_DNA"/>
</dbReference>
<accession>A0A8S1UMB2</accession>
<reference evidence="1" key="1">
    <citation type="submission" date="2021-01" db="EMBL/GenBank/DDBJ databases">
        <authorList>
            <consortium name="Genoscope - CEA"/>
            <person name="William W."/>
        </authorList>
    </citation>
    <scope>NUCLEOTIDE SEQUENCE</scope>
</reference>